<accession>A0A7V2B2E9</accession>
<keyword evidence="1" id="KW-0812">Transmembrane</keyword>
<evidence type="ECO:0000313" key="2">
    <source>
        <dbReference type="EMBL" id="HER97067.1"/>
    </source>
</evidence>
<reference evidence="2" key="1">
    <citation type="journal article" date="2020" name="mSystems">
        <title>Genome- and Community-Level Interaction Insights into Carbon Utilization and Element Cycling Functions of Hydrothermarchaeota in Hydrothermal Sediment.</title>
        <authorList>
            <person name="Zhou Z."/>
            <person name="Liu Y."/>
            <person name="Xu W."/>
            <person name="Pan J."/>
            <person name="Luo Z.H."/>
            <person name="Li M."/>
        </authorList>
    </citation>
    <scope>NUCLEOTIDE SEQUENCE [LARGE SCALE GENOMIC DNA]</scope>
    <source>
        <strain evidence="2">SpSt-143</strain>
    </source>
</reference>
<dbReference type="PANTHER" id="PTHR40394">
    <property type="entry name" value="LIPOPROTEIN-RELATED"/>
    <property type="match status" value="1"/>
</dbReference>
<feature type="transmembrane region" description="Helical" evidence="1">
    <location>
        <begin position="74"/>
        <end position="96"/>
    </location>
</feature>
<dbReference type="AlphaFoldDB" id="A0A7V2B2E9"/>
<feature type="transmembrane region" description="Helical" evidence="1">
    <location>
        <begin position="116"/>
        <end position="139"/>
    </location>
</feature>
<keyword evidence="1" id="KW-0472">Membrane</keyword>
<dbReference type="PANTHER" id="PTHR40394:SF2">
    <property type="entry name" value="QUINOL:CYTOCHROME C OXIDOREDUCTASE MEMBRANE PROTEIN"/>
    <property type="match status" value="1"/>
</dbReference>
<organism evidence="2">
    <name type="scientific">Rhodothermus marinus</name>
    <name type="common">Rhodothermus obamensis</name>
    <dbReference type="NCBI Taxonomy" id="29549"/>
    <lineage>
        <taxon>Bacteria</taxon>
        <taxon>Pseudomonadati</taxon>
        <taxon>Rhodothermota</taxon>
        <taxon>Rhodothermia</taxon>
        <taxon>Rhodothermales</taxon>
        <taxon>Rhodothermaceae</taxon>
        <taxon>Rhodothermus</taxon>
    </lineage>
</organism>
<comment type="caution">
    <text evidence="2">The sequence shown here is derived from an EMBL/GenBank/DDBJ whole genome shotgun (WGS) entry which is preliminary data.</text>
</comment>
<keyword evidence="1" id="KW-1133">Transmembrane helix</keyword>
<sequence>MLKALQRAVRTSMGIYDPPSGQSVYGLLAEFSDPAALLHAARQVRKAGYQHFDAHSPFPIHGMDEAMGLGNSKVGFVALGGTVTGLALAWWMQWWMGAVDYPLNISGKPFFAIEPSVPIMFELTVLFSALAAVAGMLALNGLPRPYNPLFYSQNFSRVTDDGFFLFVAASDAKFDLVATRQLLEQLGGYNIEVIEDRGEEEWVEAPAAPAEVTVNAT</sequence>
<gene>
    <name evidence="2" type="ORF">ENO59_11275</name>
</gene>
<proteinExistence type="predicted"/>
<protein>
    <submittedName>
        <fullName evidence="2">DUF3341 domain-containing protein</fullName>
    </submittedName>
</protein>
<dbReference type="EMBL" id="DSGB01000006">
    <property type="protein sequence ID" value="HER97067.1"/>
    <property type="molecule type" value="Genomic_DNA"/>
</dbReference>
<evidence type="ECO:0000256" key="1">
    <source>
        <dbReference type="SAM" id="Phobius"/>
    </source>
</evidence>
<name>A0A7V2B2E9_RHOMR</name>
<dbReference type="Pfam" id="PF11821">
    <property type="entry name" value="ActD"/>
    <property type="match status" value="1"/>
</dbReference>
<dbReference type="InterPro" id="IPR021776">
    <property type="entry name" value="ActD"/>
</dbReference>